<name>A0A8B6X0Z3_9BURK</name>
<reference evidence="2" key="1">
    <citation type="submission" date="2025-08" db="UniProtKB">
        <authorList>
            <consortium name="RefSeq"/>
        </authorList>
    </citation>
    <scope>IDENTIFICATION</scope>
</reference>
<protein>
    <submittedName>
        <fullName evidence="2">Uncharacterized protein</fullName>
    </submittedName>
</protein>
<evidence type="ECO:0000313" key="2">
    <source>
        <dbReference type="RefSeq" id="WP_028309920.1"/>
    </source>
</evidence>
<keyword evidence="1" id="KW-1185">Reference proteome</keyword>
<sequence>MSDSSAALPSPSCVRAALRLDGPAPPADLPPPPFALPTRHLAPPPEWCRTRFNASFEAEVARAPLDLHAHLRRIGFASHTDDDEQLQGAVADLFIALGSAGRALRARVLDEQRARLPATLVRLLDAHLDSGLAAGSLVPHITTAVLARPGANGAAFLRSSAPRS</sequence>
<proteinExistence type="predicted"/>
<accession>A0A8B6X0Z3</accession>
<dbReference type="RefSeq" id="WP_028309920.1">
    <property type="nucleotide sequence ID" value="NZ_AXWS01000002.1"/>
</dbReference>
<evidence type="ECO:0000313" key="1">
    <source>
        <dbReference type="Proteomes" id="UP000675920"/>
    </source>
</evidence>
<organism evidence="1 2">
    <name type="scientific">Derxia gummosa DSM 723</name>
    <dbReference type="NCBI Taxonomy" id="1121388"/>
    <lineage>
        <taxon>Bacteria</taxon>
        <taxon>Pseudomonadati</taxon>
        <taxon>Pseudomonadota</taxon>
        <taxon>Betaproteobacteria</taxon>
        <taxon>Burkholderiales</taxon>
        <taxon>Alcaligenaceae</taxon>
        <taxon>Derxia</taxon>
    </lineage>
</organism>
<dbReference type="Proteomes" id="UP000675920">
    <property type="component" value="Unplaced"/>
</dbReference>
<dbReference type="AlphaFoldDB" id="A0A8B6X0Z3"/>